<dbReference type="GO" id="GO:0003677">
    <property type="term" value="F:DNA binding"/>
    <property type="evidence" value="ECO:0007669"/>
    <property type="project" value="InterPro"/>
</dbReference>
<dbReference type="InterPro" id="IPR007560">
    <property type="entry name" value="Restrct_endonuc_IV_Mrr"/>
</dbReference>
<evidence type="ECO:0000313" key="3">
    <source>
        <dbReference type="Proteomes" id="UP000440224"/>
    </source>
</evidence>
<evidence type="ECO:0000259" key="1">
    <source>
        <dbReference type="Pfam" id="PF04471"/>
    </source>
</evidence>
<dbReference type="InterPro" id="IPR011856">
    <property type="entry name" value="tRNA_endonuc-like_dom_sf"/>
</dbReference>
<dbReference type="SUPFAM" id="SSF52980">
    <property type="entry name" value="Restriction endonuclease-like"/>
    <property type="match status" value="1"/>
</dbReference>
<gene>
    <name evidence="2" type="ORF">GF068_29995</name>
</gene>
<proteinExistence type="predicted"/>
<dbReference type="GO" id="GO:0009307">
    <property type="term" value="P:DNA restriction-modification system"/>
    <property type="evidence" value="ECO:0007669"/>
    <property type="project" value="InterPro"/>
</dbReference>
<organism evidence="2 3">
    <name type="scientific">Polyangium spumosum</name>
    <dbReference type="NCBI Taxonomy" id="889282"/>
    <lineage>
        <taxon>Bacteria</taxon>
        <taxon>Pseudomonadati</taxon>
        <taxon>Myxococcota</taxon>
        <taxon>Polyangia</taxon>
        <taxon>Polyangiales</taxon>
        <taxon>Polyangiaceae</taxon>
        <taxon>Polyangium</taxon>
    </lineage>
</organism>
<feature type="domain" description="Restriction endonuclease type IV Mrr" evidence="1">
    <location>
        <begin position="212"/>
        <end position="319"/>
    </location>
</feature>
<comment type="caution">
    <text evidence="2">The sequence shown here is derived from an EMBL/GenBank/DDBJ whole genome shotgun (WGS) entry which is preliminary data.</text>
</comment>
<dbReference type="Gene3D" id="3.40.1350.10">
    <property type="match status" value="1"/>
</dbReference>
<dbReference type="AlphaFoldDB" id="A0A6N7PV66"/>
<dbReference type="Proteomes" id="UP000440224">
    <property type="component" value="Unassembled WGS sequence"/>
</dbReference>
<dbReference type="GO" id="GO:0004519">
    <property type="term" value="F:endonuclease activity"/>
    <property type="evidence" value="ECO:0007669"/>
    <property type="project" value="InterPro"/>
</dbReference>
<accession>A0A6N7PV66</accession>
<keyword evidence="3" id="KW-1185">Reference proteome</keyword>
<dbReference type="OrthoDB" id="5521926at2"/>
<sequence>MHRDWLPLPVLAPVDPRCELAFEHLLRLFQQRRSGTTLAGMKVYSAVILNALVDALRTIYWFQNDLRSFLTRAGVPADVLGALPWGPGTYKRIIAQRLVDQLAGEPAVGMPILNGIIDSVVEMDEDMPHLVRLDDGKKKADDARRAVRALKDLLGRETIAERADRARREARTEAERSRVARIQRQRDLKALNDRFLALSMIPDDAASKRRRGFQFQELLRDLFALHDMDPRGSMARPGEQIDGSIVFDGSFLVVEAKWEAKPIEPKDVRDFQGKVQTKLDNTLGLFVSMSGFTDYAVEEAARSGRIYAVLMDGSDLAQVFQGLVDLTELLRRKLRHAAEYGRAMYHVGDD</sequence>
<protein>
    <recommendedName>
        <fullName evidence="1">Restriction endonuclease type IV Mrr domain-containing protein</fullName>
    </recommendedName>
</protein>
<dbReference type="Pfam" id="PF04471">
    <property type="entry name" value="Mrr_cat"/>
    <property type="match status" value="1"/>
</dbReference>
<name>A0A6N7PV66_9BACT</name>
<dbReference type="InterPro" id="IPR011335">
    <property type="entry name" value="Restrct_endonuc-II-like"/>
</dbReference>
<evidence type="ECO:0000313" key="2">
    <source>
        <dbReference type="EMBL" id="MRG96122.1"/>
    </source>
</evidence>
<reference evidence="2 3" key="1">
    <citation type="submission" date="2019-10" db="EMBL/GenBank/DDBJ databases">
        <title>A soil myxobacterium in the family Polyangiaceae.</title>
        <authorList>
            <person name="Li Y."/>
            <person name="Wang J."/>
        </authorList>
    </citation>
    <scope>NUCLEOTIDE SEQUENCE [LARGE SCALE GENOMIC DNA]</scope>
    <source>
        <strain evidence="2 3">DSM 14734</strain>
    </source>
</reference>
<dbReference type="EMBL" id="WJIE01000010">
    <property type="protein sequence ID" value="MRG96122.1"/>
    <property type="molecule type" value="Genomic_DNA"/>
</dbReference>